<gene>
    <name evidence="7" type="ORF">BSTEL_1185</name>
</gene>
<comment type="caution">
    <text evidence="7">The sequence shown here is derived from an EMBL/GenBank/DDBJ whole genome shotgun (WGS) entry which is preliminary data.</text>
</comment>
<dbReference type="InterPro" id="IPR029061">
    <property type="entry name" value="THDP-binding"/>
</dbReference>
<evidence type="ECO:0000313" key="7">
    <source>
        <dbReference type="EMBL" id="KFI96151.1"/>
    </source>
</evidence>
<dbReference type="eggNOG" id="COG1165">
    <property type="taxonomic scope" value="Bacteria"/>
</dbReference>
<proteinExistence type="predicted"/>
<evidence type="ECO:0000256" key="1">
    <source>
        <dbReference type="ARBA" id="ARBA00022679"/>
    </source>
</evidence>
<dbReference type="STRING" id="762211.BSTEL_1185"/>
<evidence type="ECO:0000259" key="6">
    <source>
        <dbReference type="Pfam" id="PF02776"/>
    </source>
</evidence>
<evidence type="ECO:0000256" key="2">
    <source>
        <dbReference type="ARBA" id="ARBA00022723"/>
    </source>
</evidence>
<organism evidence="7 8">
    <name type="scientific">Bifidobacterium stellenboschense</name>
    <dbReference type="NCBI Taxonomy" id="762211"/>
    <lineage>
        <taxon>Bacteria</taxon>
        <taxon>Bacillati</taxon>
        <taxon>Actinomycetota</taxon>
        <taxon>Actinomycetes</taxon>
        <taxon>Bifidobacteriales</taxon>
        <taxon>Bifidobacteriaceae</taxon>
        <taxon>Bifidobacterium</taxon>
    </lineage>
</organism>
<reference evidence="7 8" key="1">
    <citation type="submission" date="2014-03" db="EMBL/GenBank/DDBJ databases">
        <title>Genomics of Bifidobacteria.</title>
        <authorList>
            <person name="Ventura M."/>
            <person name="Milani C."/>
            <person name="Lugli G.A."/>
        </authorList>
    </citation>
    <scope>NUCLEOTIDE SEQUENCE [LARGE SCALE GENOMIC DNA]</scope>
    <source>
        <strain evidence="7 8">DSM 23968</strain>
    </source>
</reference>
<dbReference type="AlphaFoldDB" id="A0A087DKV1"/>
<keyword evidence="2" id="KW-0479">Metal-binding</keyword>
<dbReference type="InterPro" id="IPR012001">
    <property type="entry name" value="Thiamin_PyroP_enz_TPP-bd_dom"/>
</dbReference>
<dbReference type="InterPro" id="IPR004433">
    <property type="entry name" value="MenaQ_synth_MenD"/>
</dbReference>
<keyword evidence="5" id="KW-0464">Manganese</keyword>
<evidence type="ECO:0000313" key="8">
    <source>
        <dbReference type="Proteomes" id="UP000029004"/>
    </source>
</evidence>
<keyword evidence="1 7" id="KW-0808">Transferase</keyword>
<dbReference type="GO" id="GO:0000287">
    <property type="term" value="F:magnesium ion binding"/>
    <property type="evidence" value="ECO:0007669"/>
    <property type="project" value="UniProtKB-ARBA"/>
</dbReference>
<keyword evidence="8" id="KW-1185">Reference proteome</keyword>
<evidence type="ECO:0000256" key="4">
    <source>
        <dbReference type="ARBA" id="ARBA00023052"/>
    </source>
</evidence>
<dbReference type="GO" id="GO:0030976">
    <property type="term" value="F:thiamine pyrophosphate binding"/>
    <property type="evidence" value="ECO:0007669"/>
    <property type="project" value="InterPro"/>
</dbReference>
<dbReference type="Proteomes" id="UP000029004">
    <property type="component" value="Unassembled WGS sequence"/>
</dbReference>
<dbReference type="PIRSF" id="PIRSF004983">
    <property type="entry name" value="MenD"/>
    <property type="match status" value="1"/>
</dbReference>
<dbReference type="GO" id="GO:0009234">
    <property type="term" value="P:menaquinone biosynthetic process"/>
    <property type="evidence" value="ECO:0007669"/>
    <property type="project" value="InterPro"/>
</dbReference>
<dbReference type="GO" id="GO:0070204">
    <property type="term" value="F:2-succinyl-5-enolpyruvyl-6-hydroxy-3-cyclohexene-1-carboxylic-acid synthase activity"/>
    <property type="evidence" value="ECO:0007669"/>
    <property type="project" value="UniProtKB-EC"/>
</dbReference>
<dbReference type="Gene3D" id="3.40.50.1220">
    <property type="entry name" value="TPP-binding domain"/>
    <property type="match status" value="1"/>
</dbReference>
<dbReference type="CDD" id="cd07037">
    <property type="entry name" value="TPP_PYR_MenD"/>
    <property type="match status" value="1"/>
</dbReference>
<dbReference type="EMBL" id="JGZP01000015">
    <property type="protein sequence ID" value="KFI96151.1"/>
    <property type="molecule type" value="Genomic_DNA"/>
</dbReference>
<name>A0A087DKV1_9BIFI</name>
<dbReference type="SUPFAM" id="SSF52518">
    <property type="entry name" value="Thiamin diphosphate-binding fold (THDP-binding)"/>
    <property type="match status" value="2"/>
</dbReference>
<dbReference type="Pfam" id="PF02776">
    <property type="entry name" value="TPP_enzyme_N"/>
    <property type="match status" value="1"/>
</dbReference>
<dbReference type="PANTHER" id="PTHR42916:SF1">
    <property type="entry name" value="PROTEIN PHYLLO, CHLOROPLASTIC"/>
    <property type="match status" value="1"/>
</dbReference>
<evidence type="ECO:0000256" key="3">
    <source>
        <dbReference type="ARBA" id="ARBA00022842"/>
    </source>
</evidence>
<keyword evidence="4" id="KW-0786">Thiamine pyrophosphate</keyword>
<accession>A0A087DKV1</accession>
<keyword evidence="3" id="KW-0460">Magnesium</keyword>
<dbReference type="RefSeq" id="WP_034529358.1">
    <property type="nucleotide sequence ID" value="NZ_JGZP01000015.1"/>
</dbReference>
<dbReference type="EC" id="2.2.1.9" evidence="7"/>
<evidence type="ECO:0000256" key="5">
    <source>
        <dbReference type="ARBA" id="ARBA00023211"/>
    </source>
</evidence>
<protein>
    <submittedName>
        <fullName evidence="7">Thiamine pyrophosphate-binding protein</fullName>
        <ecNumber evidence="7">2.2.1.9</ecNumber>
    </submittedName>
</protein>
<dbReference type="PANTHER" id="PTHR42916">
    <property type="entry name" value="2-SUCCINYL-5-ENOLPYRUVYL-6-HYDROXY-3-CYCLOHEXENE-1-CARBOXYLATE SYNTHASE"/>
    <property type="match status" value="1"/>
</dbReference>
<dbReference type="Gene3D" id="3.40.50.970">
    <property type="match status" value="2"/>
</dbReference>
<feature type="domain" description="Thiamine pyrophosphate enzyme N-terminal TPP-binding" evidence="6">
    <location>
        <begin position="10"/>
        <end position="123"/>
    </location>
</feature>
<dbReference type="OrthoDB" id="9791859at2"/>
<sequence length="598" mass="66427">MVRYTDERNAQILIALLKEYGIRKVILSPGTTNIPMSGSIQNDPYFETYSAYDERSAAYMACGLANESGEPVVLSCTGATASRNYMPGLTEAYYRKLPVLAVTSMNSSRNVGNLTEQTLDRSQIPHDIAKYSVNLDPVNNDADASYAELLVNRALSELSCNGGGPVHIQLISNYAATFTTTTLPSVRRIMRYTMEDEWPQLDSNSRIAIVMGAERAYSKQQEAVLDAFVEHHNAVVLTNNVSGYRGKHAVRGALACQQLVEGNPKAQELLPDLIIHLGEQSSSYEIMGYLDGKPIKVWRVSDDGEFRRRFKRLDAVFQCSKETFFEHYSQGDSFSDNSYELSWRQYDERLRKTIPDFPFSNLWIGKQMSGKIPSNSVVHFGILNSARSWNNFEFDSSVETACNVGGFGIDGALSTLIGASLAHPDRLHFVVLGDLAFFYDMNSLGNRYVGRNVRVLLVNNNVGAEFKVSTHIGSQFGEQTDDFIAAGRHNIDHFEDRLTRGKPGHGPSPAQAWAESLGFRYLSAGSKEEFLAVSDEFLAEDGDRPILFECFTTAADEDAAHEMVLHIDNTRTLKGGAKQALKKVLPTNALRQLKKAIK</sequence>